<sequence>MKFFLSLLSVLAINTSLFFSQCGNYSPSVADSLSTETGRAVHPISFNKQQHPIKVTSQLSDIPHTGSNRQNNQPDTTDQVNQSSPQNNESSSPAQAAPPNNAPAPQSFSSMDTSNAIGFENTLFPIGTFHGNGSVPGDGHIYRWADAPVDNWFLLERSTPQANKVWKLQIGSTIYAQNKAYHVYAIYNGVSHSDPKPLESLKANGGLLIQTCEQACYNSPLTFVLAK</sequence>
<dbReference type="RefSeq" id="WP_249514302.1">
    <property type="nucleotide sequence ID" value="NZ_CP093366.1"/>
</dbReference>
<gene>
    <name evidence="3" type="ORF">MOO45_07535</name>
    <name evidence="4" type="ORF">MOO45_07545</name>
</gene>
<evidence type="ECO:0000256" key="2">
    <source>
        <dbReference type="SAM" id="SignalP"/>
    </source>
</evidence>
<dbReference type="EMBL" id="CP093366">
    <property type="protein sequence ID" value="UQS82031.1"/>
    <property type="molecule type" value="Genomic_DNA"/>
</dbReference>
<feature type="compositionally biased region" description="Polar residues" evidence="1">
    <location>
        <begin position="59"/>
        <end position="80"/>
    </location>
</feature>
<feature type="region of interest" description="Disordered" evidence="1">
    <location>
        <begin position="59"/>
        <end position="112"/>
    </location>
</feature>
<keyword evidence="5" id="KW-1185">Reference proteome</keyword>
<evidence type="ECO:0000313" key="4">
    <source>
        <dbReference type="EMBL" id="UQS82033.1"/>
    </source>
</evidence>
<proteinExistence type="predicted"/>
<evidence type="ECO:0000313" key="3">
    <source>
        <dbReference type="EMBL" id="UQS82031.1"/>
    </source>
</evidence>
<name>A0ABY4P8V4_9LACO</name>
<feature type="compositionally biased region" description="Low complexity" evidence="1">
    <location>
        <begin position="81"/>
        <end position="110"/>
    </location>
</feature>
<accession>A0ABY4P8V4</accession>
<reference evidence="3" key="1">
    <citation type="journal article" date="2022" name="Int. J. Syst. Evol. Microbiol.">
        <title>Apilactobacillus apisilvae sp. nov., Nicolia spurrieriana gen. nov. sp. nov., Bombilactobacillus folatiphilus sp. nov. and Bombilactobacillus thymidiniphilus sp. nov., four new lactic acid bacterial isolates from stingless bees Tetragonula carbonaria and Austroplebeia australis.</title>
        <authorList>
            <person name="Oliphant S.A."/>
            <person name="Watson-Haigh N.S."/>
            <person name="Sumby K.M."/>
            <person name="Gardner J."/>
            <person name="Groom S."/>
            <person name="Jiranek V."/>
        </authorList>
    </citation>
    <scope>NUCLEOTIDE SEQUENCE</scope>
    <source>
        <strain evidence="3">SG4_D2</strain>
    </source>
</reference>
<organism evidence="3 5">
    <name type="scientific">Bombilactobacillus folatiphilus</name>
    <dbReference type="NCBI Taxonomy" id="2923362"/>
    <lineage>
        <taxon>Bacteria</taxon>
        <taxon>Bacillati</taxon>
        <taxon>Bacillota</taxon>
        <taxon>Bacilli</taxon>
        <taxon>Lactobacillales</taxon>
        <taxon>Lactobacillaceae</taxon>
        <taxon>Bombilactobacillus</taxon>
    </lineage>
</organism>
<keyword evidence="2" id="KW-0732">Signal</keyword>
<evidence type="ECO:0000256" key="1">
    <source>
        <dbReference type="SAM" id="MobiDB-lite"/>
    </source>
</evidence>
<evidence type="ECO:0000313" key="5">
    <source>
        <dbReference type="Proteomes" id="UP000831495"/>
    </source>
</evidence>
<feature type="signal peptide" evidence="2">
    <location>
        <begin position="1"/>
        <end position="20"/>
    </location>
</feature>
<dbReference type="Proteomes" id="UP000831495">
    <property type="component" value="Chromosome"/>
</dbReference>
<feature type="chain" id="PRO_5045034146" evidence="2">
    <location>
        <begin position="21"/>
        <end position="227"/>
    </location>
</feature>
<protein>
    <submittedName>
        <fullName evidence="3">Uncharacterized protein</fullName>
    </submittedName>
</protein>
<dbReference type="EMBL" id="CP093366">
    <property type="protein sequence ID" value="UQS82033.1"/>
    <property type="molecule type" value="Genomic_DNA"/>
</dbReference>